<name>A0A1M4WFQ6_9BACL</name>
<keyword evidence="2" id="KW-1185">Reference proteome</keyword>
<dbReference type="RefSeq" id="WP_073154289.1">
    <property type="nucleotide sequence ID" value="NZ_FQVL01000003.1"/>
</dbReference>
<protein>
    <submittedName>
        <fullName evidence="1">Uncharacterized protein</fullName>
    </submittedName>
</protein>
<proteinExistence type="predicted"/>
<reference evidence="1 2" key="1">
    <citation type="submission" date="2016-11" db="EMBL/GenBank/DDBJ databases">
        <authorList>
            <person name="Jaros S."/>
            <person name="Januszkiewicz K."/>
            <person name="Wedrychowicz H."/>
        </authorList>
    </citation>
    <scope>NUCLEOTIDE SEQUENCE [LARGE SCALE GENOMIC DNA]</scope>
    <source>
        <strain evidence="1 2">DSM 44666</strain>
    </source>
</reference>
<dbReference type="AlphaFoldDB" id="A0A1M4WFQ6"/>
<sequence>MIRLFSIFRNIKNVETVLRFYVNHVFPVLHQFPGVIGTELHSVSEVSQDFPQELENVQLIFETHFESYEVFTQLLLSPAGNEIMKLMDENDIGDYYIYWTKVKRFAGVNPSSYSESPTTMNTDDVYQALASVEKSAKTLTEKEQIGALKILEELRTELNFMGFKKLN</sequence>
<dbReference type="Gene3D" id="3.30.70.100">
    <property type="match status" value="1"/>
</dbReference>
<evidence type="ECO:0000313" key="2">
    <source>
        <dbReference type="Proteomes" id="UP000184476"/>
    </source>
</evidence>
<dbReference type="Proteomes" id="UP000184476">
    <property type="component" value="Unassembled WGS sequence"/>
</dbReference>
<accession>A0A1M4WFQ6</accession>
<gene>
    <name evidence="1" type="ORF">SAMN05444392_103200</name>
</gene>
<organism evidence="1 2">
    <name type="scientific">Seinonella peptonophila</name>
    <dbReference type="NCBI Taxonomy" id="112248"/>
    <lineage>
        <taxon>Bacteria</taxon>
        <taxon>Bacillati</taxon>
        <taxon>Bacillota</taxon>
        <taxon>Bacilli</taxon>
        <taxon>Bacillales</taxon>
        <taxon>Thermoactinomycetaceae</taxon>
        <taxon>Seinonella</taxon>
    </lineage>
</organism>
<dbReference type="OrthoDB" id="5294870at2"/>
<evidence type="ECO:0000313" key="1">
    <source>
        <dbReference type="EMBL" id="SHE80025.1"/>
    </source>
</evidence>
<dbReference type="EMBL" id="FQVL01000003">
    <property type="protein sequence ID" value="SHE80025.1"/>
    <property type="molecule type" value="Genomic_DNA"/>
</dbReference>